<feature type="transmembrane region" description="Helical" evidence="6">
    <location>
        <begin position="67"/>
        <end position="89"/>
    </location>
</feature>
<dbReference type="PANTHER" id="PTHR32322">
    <property type="entry name" value="INNER MEMBRANE TRANSPORTER"/>
    <property type="match status" value="1"/>
</dbReference>
<evidence type="ECO:0000256" key="3">
    <source>
        <dbReference type="ARBA" id="ARBA00022692"/>
    </source>
</evidence>
<dbReference type="InterPro" id="IPR037185">
    <property type="entry name" value="EmrE-like"/>
</dbReference>
<sequence length="286" mass="29362">MNPRDLRLLAIAVLLFGGAWPVSKDALRDATPAWFALSRAGLAALVTAAVLLALGRLRLPGRRDLPAVLAVGTLQLGGFFALTHLALALLPAGRIAVLSNVTTPWLVPLSVLFLGERVSGWRWGAAALGLAGAAVLVGPWSIDASRPGVLAGNAMLIGAALAWSVAIVITRRLPPARPMLELLPFCFGVASLMLLPLALIREPTGGIGTGALPHALFIGLLAAPVGTWSVIEAGRRLPSTVASMGFLLVPVLGVAGGAIWLGEPLGWDVWLGGALIAASVALAVRG</sequence>
<evidence type="ECO:0000256" key="1">
    <source>
        <dbReference type="ARBA" id="ARBA00004651"/>
    </source>
</evidence>
<dbReference type="EMBL" id="JACIJD010000020">
    <property type="protein sequence ID" value="MBB5695590.1"/>
    <property type="molecule type" value="Genomic_DNA"/>
</dbReference>
<accession>A0A840Y6T6</accession>
<evidence type="ECO:0000259" key="7">
    <source>
        <dbReference type="Pfam" id="PF00892"/>
    </source>
</evidence>
<dbReference type="AlphaFoldDB" id="A0A840Y6T6"/>
<dbReference type="Pfam" id="PF00892">
    <property type="entry name" value="EamA"/>
    <property type="match status" value="2"/>
</dbReference>
<comment type="caution">
    <text evidence="8">The sequence shown here is derived from an EMBL/GenBank/DDBJ whole genome shotgun (WGS) entry which is preliminary data.</text>
</comment>
<reference evidence="8 9" key="1">
    <citation type="submission" date="2020-08" db="EMBL/GenBank/DDBJ databases">
        <title>Genomic Encyclopedia of Type Strains, Phase IV (KMG-IV): sequencing the most valuable type-strain genomes for metagenomic binning, comparative biology and taxonomic classification.</title>
        <authorList>
            <person name="Goeker M."/>
        </authorList>
    </citation>
    <scope>NUCLEOTIDE SEQUENCE [LARGE SCALE GENOMIC DNA]</scope>
    <source>
        <strain evidence="8 9">DSM 25622</strain>
    </source>
</reference>
<dbReference type="RefSeq" id="WP_184520786.1">
    <property type="nucleotide sequence ID" value="NZ_JACIJD010000020.1"/>
</dbReference>
<feature type="transmembrane region" description="Helical" evidence="6">
    <location>
        <begin position="243"/>
        <end position="261"/>
    </location>
</feature>
<protein>
    <submittedName>
        <fullName evidence="8">Drug/metabolite transporter (DMT)-like permease</fullName>
    </submittedName>
</protein>
<keyword evidence="5 6" id="KW-0472">Membrane</keyword>
<evidence type="ECO:0000313" key="9">
    <source>
        <dbReference type="Proteomes" id="UP000580654"/>
    </source>
</evidence>
<organism evidence="8 9">
    <name type="scientific">Muricoccus pecuniae</name>
    <dbReference type="NCBI Taxonomy" id="693023"/>
    <lineage>
        <taxon>Bacteria</taxon>
        <taxon>Pseudomonadati</taxon>
        <taxon>Pseudomonadota</taxon>
        <taxon>Alphaproteobacteria</taxon>
        <taxon>Acetobacterales</taxon>
        <taxon>Roseomonadaceae</taxon>
        <taxon>Muricoccus</taxon>
    </lineage>
</organism>
<feature type="transmembrane region" description="Helical" evidence="6">
    <location>
        <begin position="121"/>
        <end position="142"/>
    </location>
</feature>
<evidence type="ECO:0000256" key="4">
    <source>
        <dbReference type="ARBA" id="ARBA00022989"/>
    </source>
</evidence>
<keyword evidence="3 6" id="KW-0812">Transmembrane</keyword>
<evidence type="ECO:0000256" key="6">
    <source>
        <dbReference type="SAM" id="Phobius"/>
    </source>
</evidence>
<dbReference type="PANTHER" id="PTHR32322:SF18">
    <property type="entry name" value="S-ADENOSYLMETHIONINE_S-ADENOSYLHOMOCYSTEINE TRANSPORTER"/>
    <property type="match status" value="1"/>
</dbReference>
<feature type="domain" description="EamA" evidence="7">
    <location>
        <begin position="8"/>
        <end position="137"/>
    </location>
</feature>
<gene>
    <name evidence="8" type="ORF">FHS87_003651</name>
</gene>
<keyword evidence="4 6" id="KW-1133">Transmembrane helix</keyword>
<keyword evidence="2" id="KW-1003">Cell membrane</keyword>
<keyword evidence="9" id="KW-1185">Reference proteome</keyword>
<evidence type="ECO:0000313" key="8">
    <source>
        <dbReference type="EMBL" id="MBB5695590.1"/>
    </source>
</evidence>
<feature type="transmembrane region" description="Helical" evidence="6">
    <location>
        <begin position="212"/>
        <end position="231"/>
    </location>
</feature>
<evidence type="ECO:0000256" key="5">
    <source>
        <dbReference type="ARBA" id="ARBA00023136"/>
    </source>
</evidence>
<feature type="domain" description="EamA" evidence="7">
    <location>
        <begin position="152"/>
        <end position="284"/>
    </location>
</feature>
<comment type="subcellular location">
    <subcellularLocation>
        <location evidence="1">Cell membrane</location>
        <topology evidence="1">Multi-pass membrane protein</topology>
    </subcellularLocation>
</comment>
<dbReference type="SUPFAM" id="SSF103481">
    <property type="entry name" value="Multidrug resistance efflux transporter EmrE"/>
    <property type="match status" value="2"/>
</dbReference>
<dbReference type="Proteomes" id="UP000580654">
    <property type="component" value="Unassembled WGS sequence"/>
</dbReference>
<proteinExistence type="predicted"/>
<feature type="transmembrane region" description="Helical" evidence="6">
    <location>
        <begin position="148"/>
        <end position="170"/>
    </location>
</feature>
<dbReference type="GO" id="GO:0005886">
    <property type="term" value="C:plasma membrane"/>
    <property type="evidence" value="ECO:0007669"/>
    <property type="project" value="UniProtKB-SubCell"/>
</dbReference>
<feature type="transmembrane region" description="Helical" evidence="6">
    <location>
        <begin position="267"/>
        <end position="284"/>
    </location>
</feature>
<evidence type="ECO:0000256" key="2">
    <source>
        <dbReference type="ARBA" id="ARBA00022475"/>
    </source>
</evidence>
<feature type="transmembrane region" description="Helical" evidence="6">
    <location>
        <begin position="182"/>
        <end position="200"/>
    </location>
</feature>
<dbReference type="InterPro" id="IPR050638">
    <property type="entry name" value="AA-Vitamin_Transporters"/>
</dbReference>
<feature type="transmembrane region" description="Helical" evidence="6">
    <location>
        <begin position="95"/>
        <end position="114"/>
    </location>
</feature>
<dbReference type="InterPro" id="IPR000620">
    <property type="entry name" value="EamA_dom"/>
</dbReference>
<name>A0A840Y6T6_9PROT</name>
<feature type="transmembrane region" description="Helical" evidence="6">
    <location>
        <begin position="34"/>
        <end position="55"/>
    </location>
</feature>